<dbReference type="InterPro" id="IPR016166">
    <property type="entry name" value="FAD-bd_PCMH"/>
</dbReference>
<evidence type="ECO:0000313" key="5">
    <source>
        <dbReference type="EMBL" id="MDF9406842.1"/>
    </source>
</evidence>
<evidence type="ECO:0000256" key="3">
    <source>
        <dbReference type="ARBA" id="ARBA00023002"/>
    </source>
</evidence>
<dbReference type="InterPro" id="IPR005107">
    <property type="entry name" value="CO_DH_flav_C"/>
</dbReference>
<evidence type="ECO:0000259" key="4">
    <source>
        <dbReference type="PROSITE" id="PS51387"/>
    </source>
</evidence>
<dbReference type="PANTHER" id="PTHR42659:SF2">
    <property type="entry name" value="XANTHINE DEHYDROGENASE SUBUNIT C-RELATED"/>
    <property type="match status" value="1"/>
</dbReference>
<dbReference type="FunFam" id="3.30.465.10:FF:000017">
    <property type="entry name" value="Xanthine dehydrogenase, FAD binding subunit"/>
    <property type="match status" value="1"/>
</dbReference>
<dbReference type="PROSITE" id="PS51387">
    <property type="entry name" value="FAD_PCMH"/>
    <property type="match status" value="1"/>
</dbReference>
<dbReference type="Pfam" id="PF00941">
    <property type="entry name" value="FAD_binding_5"/>
    <property type="match status" value="1"/>
</dbReference>
<dbReference type="InterPro" id="IPR051312">
    <property type="entry name" value="Diverse_Substr_Oxidored"/>
</dbReference>
<dbReference type="InterPro" id="IPR036318">
    <property type="entry name" value="FAD-bd_PCMH-like_sf"/>
</dbReference>
<dbReference type="Gene3D" id="3.30.465.10">
    <property type="match status" value="1"/>
</dbReference>
<dbReference type="SUPFAM" id="SSF55447">
    <property type="entry name" value="CO dehydrogenase flavoprotein C-terminal domain-like"/>
    <property type="match status" value="1"/>
</dbReference>
<dbReference type="RefSeq" id="WP_277441988.1">
    <property type="nucleotide sequence ID" value="NZ_JAKOAV010000001.1"/>
</dbReference>
<dbReference type="EMBL" id="JAKOAV010000001">
    <property type="protein sequence ID" value="MDF9406842.1"/>
    <property type="molecule type" value="Genomic_DNA"/>
</dbReference>
<evidence type="ECO:0000256" key="2">
    <source>
        <dbReference type="ARBA" id="ARBA00022827"/>
    </source>
</evidence>
<dbReference type="InterPro" id="IPR016169">
    <property type="entry name" value="FAD-bd_PCMH_sub2"/>
</dbReference>
<keyword evidence="3" id="KW-0560">Oxidoreductase</keyword>
<keyword evidence="6" id="KW-1185">Reference proteome</keyword>
<dbReference type="AlphaFoldDB" id="A0A9X4H3C4"/>
<dbReference type="GO" id="GO:0071949">
    <property type="term" value="F:FAD binding"/>
    <property type="evidence" value="ECO:0007669"/>
    <property type="project" value="InterPro"/>
</dbReference>
<dbReference type="Pfam" id="PF03450">
    <property type="entry name" value="CO_deh_flav_C"/>
    <property type="match status" value="1"/>
</dbReference>
<dbReference type="SUPFAM" id="SSF56176">
    <property type="entry name" value="FAD-binding/transporter-associated domain-like"/>
    <property type="match status" value="1"/>
</dbReference>
<reference evidence="5" key="1">
    <citation type="submission" date="2022-02" db="EMBL/GenBank/DDBJ databases">
        <authorList>
            <person name="Leng L."/>
        </authorList>
    </citation>
    <scope>NUCLEOTIDE SEQUENCE</scope>
    <source>
        <strain evidence="5">JI</strain>
    </source>
</reference>
<dbReference type="Proteomes" id="UP001154312">
    <property type="component" value="Unassembled WGS sequence"/>
</dbReference>
<protein>
    <submittedName>
        <fullName evidence="5">Xanthine dehydrogenase family protein subunit M</fullName>
    </submittedName>
</protein>
<evidence type="ECO:0000256" key="1">
    <source>
        <dbReference type="ARBA" id="ARBA00022630"/>
    </source>
</evidence>
<dbReference type="SMART" id="SM01092">
    <property type="entry name" value="CO_deh_flav_C"/>
    <property type="match status" value="1"/>
</dbReference>
<dbReference type="InterPro" id="IPR002346">
    <property type="entry name" value="Mopterin_DH_FAD-bd"/>
</dbReference>
<gene>
    <name evidence="5" type="ORF">L7E55_00460</name>
</gene>
<organism evidence="5 6">
    <name type="scientific">Pelotomaculum isophthalicicum JI</name>
    <dbReference type="NCBI Taxonomy" id="947010"/>
    <lineage>
        <taxon>Bacteria</taxon>
        <taxon>Bacillati</taxon>
        <taxon>Bacillota</taxon>
        <taxon>Clostridia</taxon>
        <taxon>Eubacteriales</taxon>
        <taxon>Desulfotomaculaceae</taxon>
        <taxon>Pelotomaculum</taxon>
    </lineage>
</organism>
<evidence type="ECO:0000313" key="6">
    <source>
        <dbReference type="Proteomes" id="UP001154312"/>
    </source>
</evidence>
<comment type="caution">
    <text evidence="5">The sequence shown here is derived from an EMBL/GenBank/DDBJ whole genome shotgun (WGS) entry which is preliminary data.</text>
</comment>
<accession>A0A9X4H3C4</accession>
<dbReference type="InterPro" id="IPR016167">
    <property type="entry name" value="FAD-bd_PCMH_sub1"/>
</dbReference>
<dbReference type="GO" id="GO:0016491">
    <property type="term" value="F:oxidoreductase activity"/>
    <property type="evidence" value="ECO:0007669"/>
    <property type="project" value="UniProtKB-KW"/>
</dbReference>
<name>A0A9X4H3C4_9FIRM</name>
<dbReference type="InterPro" id="IPR036683">
    <property type="entry name" value="CO_DH_flav_C_dom_sf"/>
</dbReference>
<dbReference type="PANTHER" id="PTHR42659">
    <property type="entry name" value="XANTHINE DEHYDROGENASE SUBUNIT C-RELATED"/>
    <property type="match status" value="1"/>
</dbReference>
<keyword evidence="2" id="KW-0274">FAD</keyword>
<keyword evidence="1" id="KW-0285">Flavoprotein</keyword>
<dbReference type="Gene3D" id="3.30.390.50">
    <property type="entry name" value="CO dehydrogenase flavoprotein, C-terminal domain"/>
    <property type="match status" value="1"/>
</dbReference>
<sequence>MYLPDFEYYAPASLPEACGLLAQFGPRAKVLAGGTDVLPKMKQEILTPEVLISLKNLSQLTGIYYEKGKGVVIGARATHNDLVDSPVLQEKYLSICEAAHHMANNQIRNTGTIGGNIVNAVPSADLPPILIALGAVVRLAGTGGERTLPLEDFFSGPGKTVISQDEVLTEIIIPDQPFTGSTYIKFGLRRSGALAVVGVAVAVVMEGDICNEARIVLGAVAPVPMRANKAEELLKGKSVTEDLLEKVGVCAAGESKPISDIRGSAEYRQDMVRVFTKRALLKAIKEGHV</sequence>
<proteinExistence type="predicted"/>
<dbReference type="Gene3D" id="3.30.43.10">
    <property type="entry name" value="Uridine Diphospho-n-acetylenolpyruvylglucosamine Reductase, domain 2"/>
    <property type="match status" value="1"/>
</dbReference>
<feature type="domain" description="FAD-binding PCMH-type" evidence="4">
    <location>
        <begin position="1"/>
        <end position="178"/>
    </location>
</feature>